<feature type="domain" description="SMB" evidence="9">
    <location>
        <begin position="153"/>
        <end position="199"/>
    </location>
</feature>
<dbReference type="PANTHER" id="PTHR45902">
    <property type="entry name" value="LATROPHILIN RECEPTOR-LIKE PROTEIN A"/>
    <property type="match status" value="1"/>
</dbReference>
<dbReference type="Proteomes" id="UP000683360">
    <property type="component" value="Unassembled WGS sequence"/>
</dbReference>
<comment type="caution">
    <text evidence="10">The sequence shown here is derived from an EMBL/GenBank/DDBJ whole genome shotgun (WGS) entry which is preliminary data.</text>
</comment>
<dbReference type="Pfam" id="PF00002">
    <property type="entry name" value="7tm_2"/>
    <property type="match status" value="1"/>
</dbReference>
<evidence type="ECO:0000256" key="5">
    <source>
        <dbReference type="ARBA" id="ARBA00023157"/>
    </source>
</evidence>
<feature type="transmembrane region" description="Helical" evidence="6">
    <location>
        <begin position="711"/>
        <end position="735"/>
    </location>
</feature>
<name>A0A8S3QK94_MYTED</name>
<evidence type="ECO:0000256" key="2">
    <source>
        <dbReference type="ARBA" id="ARBA00022692"/>
    </source>
</evidence>
<dbReference type="EMBL" id="CAJPWZ010000529">
    <property type="protein sequence ID" value="CAG2195714.1"/>
    <property type="molecule type" value="Genomic_DNA"/>
</dbReference>
<dbReference type="InterPro" id="IPR053231">
    <property type="entry name" value="GPCR_LN-TM7"/>
</dbReference>
<dbReference type="InterPro" id="IPR001212">
    <property type="entry name" value="Somatomedin_B_dom"/>
</dbReference>
<proteinExistence type="predicted"/>
<evidence type="ECO:0000256" key="4">
    <source>
        <dbReference type="ARBA" id="ARBA00023136"/>
    </source>
</evidence>
<dbReference type="GO" id="GO:0016020">
    <property type="term" value="C:membrane"/>
    <property type="evidence" value="ECO:0007669"/>
    <property type="project" value="UniProtKB-SubCell"/>
</dbReference>
<evidence type="ECO:0000259" key="9">
    <source>
        <dbReference type="PROSITE" id="PS50958"/>
    </source>
</evidence>
<dbReference type="PROSITE" id="PS50261">
    <property type="entry name" value="G_PROTEIN_RECEP_F2_4"/>
    <property type="match status" value="1"/>
</dbReference>
<feature type="domain" description="G-protein coupled receptors family 2 profile 2" evidence="8">
    <location>
        <begin position="601"/>
        <end position="851"/>
    </location>
</feature>
<dbReference type="GO" id="GO:0004930">
    <property type="term" value="F:G protein-coupled receptor activity"/>
    <property type="evidence" value="ECO:0007669"/>
    <property type="project" value="InterPro"/>
</dbReference>
<evidence type="ECO:0000256" key="3">
    <source>
        <dbReference type="ARBA" id="ARBA00022989"/>
    </source>
</evidence>
<keyword evidence="4 6" id="KW-0472">Membrane</keyword>
<feature type="transmembrane region" description="Helical" evidence="6">
    <location>
        <begin position="830"/>
        <end position="849"/>
    </location>
</feature>
<keyword evidence="3 6" id="KW-1133">Transmembrane helix</keyword>
<evidence type="ECO:0000313" key="10">
    <source>
        <dbReference type="EMBL" id="CAG2195714.1"/>
    </source>
</evidence>
<feature type="transmembrane region" description="Helical" evidence="6">
    <location>
        <begin position="642"/>
        <end position="663"/>
    </location>
</feature>
<dbReference type="OrthoDB" id="6134459at2759"/>
<organism evidence="10 11">
    <name type="scientific">Mytilus edulis</name>
    <name type="common">Blue mussel</name>
    <dbReference type="NCBI Taxonomy" id="6550"/>
    <lineage>
        <taxon>Eukaryota</taxon>
        <taxon>Metazoa</taxon>
        <taxon>Spiralia</taxon>
        <taxon>Lophotrochozoa</taxon>
        <taxon>Mollusca</taxon>
        <taxon>Bivalvia</taxon>
        <taxon>Autobranchia</taxon>
        <taxon>Pteriomorphia</taxon>
        <taxon>Mytilida</taxon>
        <taxon>Mytiloidea</taxon>
        <taxon>Mytilidae</taxon>
        <taxon>Mytilinae</taxon>
        <taxon>Mytilus</taxon>
    </lineage>
</organism>
<evidence type="ECO:0000256" key="1">
    <source>
        <dbReference type="ARBA" id="ARBA00004141"/>
    </source>
</evidence>
<dbReference type="Gene3D" id="1.20.1070.10">
    <property type="entry name" value="Rhodopsin 7-helix transmembrane proteins"/>
    <property type="match status" value="1"/>
</dbReference>
<feature type="chain" id="PRO_5035798988" description="G-protein coupled receptors family 2 profile 2 domain-containing protein" evidence="7">
    <location>
        <begin position="25"/>
        <end position="862"/>
    </location>
</feature>
<comment type="subcellular location">
    <subcellularLocation>
        <location evidence="1">Membrane</location>
        <topology evidence="1">Multi-pass membrane protein</topology>
    </subcellularLocation>
</comment>
<dbReference type="GO" id="GO:0007166">
    <property type="term" value="P:cell surface receptor signaling pathway"/>
    <property type="evidence" value="ECO:0007669"/>
    <property type="project" value="InterPro"/>
</dbReference>
<dbReference type="AlphaFoldDB" id="A0A8S3QK94"/>
<feature type="transmembrane region" description="Helical" evidence="6">
    <location>
        <begin position="755"/>
        <end position="781"/>
    </location>
</feature>
<feature type="transmembrane region" description="Helical" evidence="6">
    <location>
        <begin position="603"/>
        <end position="622"/>
    </location>
</feature>
<evidence type="ECO:0000259" key="8">
    <source>
        <dbReference type="PROSITE" id="PS50261"/>
    </source>
</evidence>
<protein>
    <recommendedName>
        <fullName evidence="12">G-protein coupled receptors family 2 profile 2 domain-containing protein</fullName>
    </recommendedName>
</protein>
<keyword evidence="5" id="KW-1015">Disulfide bond</keyword>
<dbReference type="InterPro" id="IPR000832">
    <property type="entry name" value="GPCR_2_secretin-like"/>
</dbReference>
<keyword evidence="7" id="KW-0732">Signal</keyword>
<dbReference type="PANTHER" id="PTHR45902:SF1">
    <property type="entry name" value="LATROPHILIN RECEPTOR-LIKE PROTEIN A"/>
    <property type="match status" value="1"/>
</dbReference>
<reference evidence="10" key="1">
    <citation type="submission" date="2021-03" db="EMBL/GenBank/DDBJ databases">
        <authorList>
            <person name="Bekaert M."/>
        </authorList>
    </citation>
    <scope>NUCLEOTIDE SEQUENCE</scope>
</reference>
<keyword evidence="2 6" id="KW-0812">Transmembrane</keyword>
<feature type="signal peptide" evidence="7">
    <location>
        <begin position="1"/>
        <end position="24"/>
    </location>
</feature>
<feature type="transmembrane region" description="Helical" evidence="6">
    <location>
        <begin position="802"/>
        <end position="824"/>
    </location>
</feature>
<evidence type="ECO:0008006" key="12">
    <source>
        <dbReference type="Google" id="ProtNLM"/>
    </source>
</evidence>
<dbReference type="CDD" id="cd13952">
    <property type="entry name" value="7tm_classB"/>
    <property type="match status" value="1"/>
</dbReference>
<sequence>MDVKTMESLCTNALLTLLFSFTFCMEINDRTSKYLQNSTEFTPDINEPTTDNKYGHDSSTRLTFNNSANISDNCSSILPVTTLGLDVPLRCNVSTTEPRQFQSNADLSVQSGKQYSFGKMFISSIDHITNDPLRHMSTMTPLSVTKGKMDLLSLDPCSQYGTCKHVSNLSIPFCRCDDFCTFYNDCCIDANNINHSKVNFNLNFECSPHTSRKDRIDGIFIIKNCPELFTSTDIDLKCRSNDLLTVGPWVVSDDNVVFQNQFCAECNGVTAFQHFSVNFSNVESKYLTMETNTTMLHKLVEVLNHYQFNKFTDVQMELIPPKTVAVRQCVLFDKPKVENTENCFNYYMNPVVRAKSGKRELYMNVFCVPPDYGCSCLGSSDSFGQWYNWFPLSVVFSFTERNLYCNNKVNKFCIETELFSGYRTEKIIHWLHPFAMEDKMMKQILLVMAWSFQRDIETLSMSVYRYQTYKSNKTHYVTPTKMQLKIIKKLNSIEMLKFETKLHNCLWFMRIKSSNRHDFEFSTFKVERLLIDNDTDSTTLDKKGLSHEEINVSIKTNFSEQLCDSYTIESEIEEKSAAMIVTKVTCWNELDQTLTSQDFRKNIITYTGMGVSILALTVYLTVHRKFGMHKTIPGSNVENLSIALLLSDILFMVGVGANDHYIVCYTVGVVLHYLWLSVFSFKSVALVYMCHNIRQMSANNAHALGIKNKKAYLTVLGLLLPVIFVGPAMIIDLIIPGVTLDYSGSICFPTGYPANLIFVSAPIGLSVLINVVSLICIAVVITKQSYETRHIRKSSSFKFIPVFVRISIVTGAFWVTGILGAVVQTEFMEYLFITTCSIQGLLFAIANLSTRRVSKSIRKSYD</sequence>
<feature type="transmembrane region" description="Helical" evidence="6">
    <location>
        <begin position="669"/>
        <end position="690"/>
    </location>
</feature>
<keyword evidence="11" id="KW-1185">Reference proteome</keyword>
<evidence type="ECO:0000256" key="6">
    <source>
        <dbReference type="SAM" id="Phobius"/>
    </source>
</evidence>
<accession>A0A8S3QK94</accession>
<dbReference type="PROSITE" id="PS50958">
    <property type="entry name" value="SMB_2"/>
    <property type="match status" value="1"/>
</dbReference>
<dbReference type="InterPro" id="IPR017981">
    <property type="entry name" value="GPCR_2-like_7TM"/>
</dbReference>
<gene>
    <name evidence="10" type="ORF">MEDL_10640</name>
</gene>
<evidence type="ECO:0000256" key="7">
    <source>
        <dbReference type="SAM" id="SignalP"/>
    </source>
</evidence>
<evidence type="ECO:0000313" key="11">
    <source>
        <dbReference type="Proteomes" id="UP000683360"/>
    </source>
</evidence>